<feature type="transmembrane region" description="Helical" evidence="1">
    <location>
        <begin position="329"/>
        <end position="347"/>
    </location>
</feature>
<keyword evidence="1" id="KW-0472">Membrane</keyword>
<keyword evidence="1" id="KW-1133">Transmembrane helix</keyword>
<dbReference type="OrthoDB" id="2674421at2759"/>
<feature type="transmembrane region" description="Helical" evidence="1">
    <location>
        <begin position="434"/>
        <end position="453"/>
    </location>
</feature>
<name>A0A0C3CRZ4_HEBCY</name>
<organism evidence="2 3">
    <name type="scientific">Hebeloma cylindrosporum</name>
    <dbReference type="NCBI Taxonomy" id="76867"/>
    <lineage>
        <taxon>Eukaryota</taxon>
        <taxon>Fungi</taxon>
        <taxon>Dikarya</taxon>
        <taxon>Basidiomycota</taxon>
        <taxon>Agaricomycotina</taxon>
        <taxon>Agaricomycetes</taxon>
        <taxon>Agaricomycetidae</taxon>
        <taxon>Agaricales</taxon>
        <taxon>Agaricineae</taxon>
        <taxon>Hymenogastraceae</taxon>
        <taxon>Hebeloma</taxon>
    </lineage>
</organism>
<dbReference type="EMBL" id="KN831770">
    <property type="protein sequence ID" value="KIM46854.1"/>
    <property type="molecule type" value="Genomic_DNA"/>
</dbReference>
<keyword evidence="1" id="KW-0812">Transmembrane</keyword>
<feature type="transmembrane region" description="Helical" evidence="1">
    <location>
        <begin position="403"/>
        <end position="428"/>
    </location>
</feature>
<dbReference type="AlphaFoldDB" id="A0A0C3CRZ4"/>
<dbReference type="Proteomes" id="UP000053424">
    <property type="component" value="Unassembled WGS sequence"/>
</dbReference>
<gene>
    <name evidence="2" type="ORF">M413DRAFT_440430</name>
</gene>
<evidence type="ECO:0008006" key="4">
    <source>
        <dbReference type="Google" id="ProtNLM"/>
    </source>
</evidence>
<sequence length="479" mass="54110">MEKQGTAKCSQSASINLGSLRPIVAQQTGRYDVAKKVQRSSCIIEPGKFLSTLPTYLPPQWSDSIHPEGKIYFHRNSGLHVVTESYLYNRGTAENISAWVMEIEDRASKKGFEFTDQTELFLQLDGNNCNYYFVDHGVRTLFWLDAYDTSQLGMLPVVSSSHLKTLLEAQYWTHVENFCMHIGGIPLKTIDDLIDTLSHALLDNLTSTQSTFPFNSADCEKFRSLLISSRERINDGRTVCIVGRLWSMIMYARYETHYGEEQSRLSREISIIANEAQEIQWTKPLISVLSLRAADQYLVRLEGLFIDEFVYGNAWDAFMASCMKGWQQSSLNAAALLLLHILCFFLPVSPLLAYVSGSLACLSLLTSVLLIHRHEELDMAGAAPAHAYLDEIRSKYFGMQGAAFAYALPKAFFLYSVIAFVSQWGFIVCQHVCLPYASLCIGAVFLSLIAFQYTTSRIQLPRPSFRVRLFRSAKEESMV</sequence>
<dbReference type="HOGENOM" id="CLU_015091_3_2_1"/>
<evidence type="ECO:0000313" key="3">
    <source>
        <dbReference type="Proteomes" id="UP000053424"/>
    </source>
</evidence>
<keyword evidence="3" id="KW-1185">Reference proteome</keyword>
<accession>A0A0C3CRZ4</accession>
<reference evidence="2 3" key="1">
    <citation type="submission" date="2014-04" db="EMBL/GenBank/DDBJ databases">
        <authorList>
            <consortium name="DOE Joint Genome Institute"/>
            <person name="Kuo A."/>
            <person name="Gay G."/>
            <person name="Dore J."/>
            <person name="Kohler A."/>
            <person name="Nagy L.G."/>
            <person name="Floudas D."/>
            <person name="Copeland A."/>
            <person name="Barry K.W."/>
            <person name="Cichocki N."/>
            <person name="Veneault-Fourrey C."/>
            <person name="LaButti K."/>
            <person name="Lindquist E.A."/>
            <person name="Lipzen A."/>
            <person name="Lundell T."/>
            <person name="Morin E."/>
            <person name="Murat C."/>
            <person name="Sun H."/>
            <person name="Tunlid A."/>
            <person name="Henrissat B."/>
            <person name="Grigoriev I.V."/>
            <person name="Hibbett D.S."/>
            <person name="Martin F."/>
            <person name="Nordberg H.P."/>
            <person name="Cantor M.N."/>
            <person name="Hua S.X."/>
        </authorList>
    </citation>
    <scope>NUCLEOTIDE SEQUENCE [LARGE SCALE GENOMIC DNA]</scope>
    <source>
        <strain evidence="3">h7</strain>
    </source>
</reference>
<evidence type="ECO:0000313" key="2">
    <source>
        <dbReference type="EMBL" id="KIM46854.1"/>
    </source>
</evidence>
<reference evidence="3" key="2">
    <citation type="submission" date="2015-01" db="EMBL/GenBank/DDBJ databases">
        <title>Evolutionary Origins and Diversification of the Mycorrhizal Mutualists.</title>
        <authorList>
            <consortium name="DOE Joint Genome Institute"/>
            <consortium name="Mycorrhizal Genomics Consortium"/>
            <person name="Kohler A."/>
            <person name="Kuo A."/>
            <person name="Nagy L.G."/>
            <person name="Floudas D."/>
            <person name="Copeland A."/>
            <person name="Barry K.W."/>
            <person name="Cichocki N."/>
            <person name="Veneault-Fourrey C."/>
            <person name="LaButti K."/>
            <person name="Lindquist E.A."/>
            <person name="Lipzen A."/>
            <person name="Lundell T."/>
            <person name="Morin E."/>
            <person name="Murat C."/>
            <person name="Riley R."/>
            <person name="Ohm R."/>
            <person name="Sun H."/>
            <person name="Tunlid A."/>
            <person name="Henrissat B."/>
            <person name="Grigoriev I.V."/>
            <person name="Hibbett D.S."/>
            <person name="Martin F."/>
        </authorList>
    </citation>
    <scope>NUCLEOTIDE SEQUENCE [LARGE SCALE GENOMIC DNA]</scope>
    <source>
        <strain evidence="3">h7</strain>
    </source>
</reference>
<evidence type="ECO:0000256" key="1">
    <source>
        <dbReference type="SAM" id="Phobius"/>
    </source>
</evidence>
<proteinExistence type="predicted"/>
<protein>
    <recommendedName>
        <fullName evidence="4">WW domain-containing protein</fullName>
    </recommendedName>
</protein>